<accession>A0A3B0ZZ91</accession>
<name>A0A3B0ZZ91_9ZZZZ</name>
<dbReference type="EMBL" id="UOFS01000032">
    <property type="protein sequence ID" value="VAW97101.1"/>
    <property type="molecule type" value="Genomic_DNA"/>
</dbReference>
<protein>
    <submittedName>
        <fullName evidence="1">Uncharacterized protein</fullName>
    </submittedName>
</protein>
<evidence type="ECO:0000313" key="1">
    <source>
        <dbReference type="EMBL" id="VAW97101.1"/>
    </source>
</evidence>
<sequence>MTKTPQLPDDVDALKALLSEKNAYIDNLEVKVITLQEQLNIKKLYKIEKSLKTTSVDERFKIRQALAVPILTQCRT</sequence>
<organism evidence="1">
    <name type="scientific">hydrothermal vent metagenome</name>
    <dbReference type="NCBI Taxonomy" id="652676"/>
    <lineage>
        <taxon>unclassified sequences</taxon>
        <taxon>metagenomes</taxon>
        <taxon>ecological metagenomes</taxon>
    </lineage>
</organism>
<gene>
    <name evidence="1" type="ORF">MNBD_GAMMA22-234</name>
</gene>
<proteinExistence type="predicted"/>
<reference evidence="1" key="1">
    <citation type="submission" date="2018-06" db="EMBL/GenBank/DDBJ databases">
        <authorList>
            <person name="Zhirakovskaya E."/>
        </authorList>
    </citation>
    <scope>NUCLEOTIDE SEQUENCE</scope>
</reference>
<dbReference type="AlphaFoldDB" id="A0A3B0ZZ91"/>